<dbReference type="Proteomes" id="UP000125865">
    <property type="component" value="Segment"/>
</dbReference>
<dbReference type="Gene3D" id="1.10.287.110">
    <property type="entry name" value="DnaJ domain"/>
    <property type="match status" value="1"/>
</dbReference>
<evidence type="ECO:0000256" key="7">
    <source>
        <dbReference type="ARBA" id="ARBA00022562"/>
    </source>
</evidence>
<comment type="catalytic activity">
    <reaction evidence="31">
        <text>ATP + H2O = ADP + phosphate + H(+)</text>
        <dbReference type="Rhea" id="RHEA:13065"/>
        <dbReference type="ChEBI" id="CHEBI:15377"/>
        <dbReference type="ChEBI" id="CHEBI:15378"/>
        <dbReference type="ChEBI" id="CHEBI:30616"/>
        <dbReference type="ChEBI" id="CHEBI:43474"/>
        <dbReference type="ChEBI" id="CHEBI:456216"/>
        <dbReference type="EC" id="5.6.2.4"/>
    </reaction>
</comment>
<evidence type="ECO:0000256" key="20">
    <source>
        <dbReference type="ARBA" id="ARBA00022990"/>
    </source>
</evidence>
<keyword evidence="22" id="KW-0413">Isomerase</keyword>
<evidence type="ECO:0000259" key="37">
    <source>
        <dbReference type="PROSITE" id="PS51287"/>
    </source>
</evidence>
<evidence type="ECO:0000256" key="4">
    <source>
        <dbReference type="ARBA" id="ARBA00022504"/>
    </source>
</evidence>
<keyword evidence="17" id="KW-0862">Zinc</keyword>
<keyword evidence="19" id="KW-0460">Magnesium</keyword>
<evidence type="ECO:0000256" key="5">
    <source>
        <dbReference type="ARBA" id="ARBA00022518"/>
    </source>
</evidence>
<dbReference type="KEGG" id="vg:37618630"/>
<evidence type="ECO:0000259" key="35">
    <source>
        <dbReference type="PROSITE" id="PS50076"/>
    </source>
</evidence>
<evidence type="ECO:0000256" key="19">
    <source>
        <dbReference type="ARBA" id="ARBA00022842"/>
    </source>
</evidence>
<dbReference type="GO" id="GO:0052170">
    <property type="term" value="P:symbiont-mediated suppression of host innate immune response"/>
    <property type="evidence" value="ECO:0007669"/>
    <property type="project" value="UniProtKB-KW"/>
</dbReference>
<evidence type="ECO:0000259" key="38">
    <source>
        <dbReference type="PROSITE" id="PS51341"/>
    </source>
</evidence>
<keyword evidence="4" id="KW-1121">Modulation of host cell cycle by virus</keyword>
<evidence type="ECO:0000256" key="21">
    <source>
        <dbReference type="ARBA" id="ARBA00023125"/>
    </source>
</evidence>
<dbReference type="GO" id="GO:0005524">
    <property type="term" value="F:ATP binding"/>
    <property type="evidence" value="ECO:0007669"/>
    <property type="project" value="UniProtKB-KW"/>
</dbReference>
<dbReference type="PROSITE" id="PS51341">
    <property type="entry name" value="ZF_LTAG_D1"/>
    <property type="match status" value="1"/>
</dbReference>
<evidence type="ECO:0000256" key="13">
    <source>
        <dbReference type="ARBA" id="ARBA00022771"/>
    </source>
</evidence>
<keyword evidence="16" id="KW-1114">Inhibition of host interferon signaling pathway by virus</keyword>
<keyword evidence="8" id="KW-0945">Host-virus interaction</keyword>
<dbReference type="GO" id="GO:0008270">
    <property type="term" value="F:zinc ion binding"/>
    <property type="evidence" value="ECO:0007669"/>
    <property type="project" value="UniProtKB-KW"/>
</dbReference>
<keyword evidence="10" id="KW-0235">DNA replication</keyword>
<keyword evidence="24" id="KW-0899">Viral immunoevasion</keyword>
<keyword evidence="13 33" id="KW-0863">Zinc-finger</keyword>
<accession>A0A0D5ZYL4</accession>
<keyword evidence="6" id="KW-0597">Phosphoprotein</keyword>
<dbReference type="PIRSF" id="PIRSF003368">
    <property type="entry name" value="Large_T_antigen_polyomaV"/>
    <property type="match status" value="1"/>
</dbReference>
<dbReference type="PROSITE" id="PS50076">
    <property type="entry name" value="DNAJ_2"/>
    <property type="match status" value="1"/>
</dbReference>
<dbReference type="InterPro" id="IPR014015">
    <property type="entry name" value="Helicase_SF3_DNA-vir"/>
</dbReference>
<dbReference type="OrthoDB" id="14669at10239"/>
<evidence type="ECO:0000256" key="30">
    <source>
        <dbReference type="ARBA" id="ARBA00045019"/>
    </source>
</evidence>
<evidence type="ECO:0000256" key="29">
    <source>
        <dbReference type="ARBA" id="ARBA00034808"/>
    </source>
</evidence>
<evidence type="ECO:0000256" key="6">
    <source>
        <dbReference type="ARBA" id="ARBA00022553"/>
    </source>
</evidence>
<evidence type="ECO:0000256" key="27">
    <source>
        <dbReference type="ARBA" id="ARBA00026077"/>
    </source>
</evidence>
<dbReference type="Gene3D" id="3.40.1310.20">
    <property type="match status" value="1"/>
</dbReference>
<evidence type="ECO:0000259" key="36">
    <source>
        <dbReference type="PROSITE" id="PS51206"/>
    </source>
</evidence>
<evidence type="ECO:0000256" key="16">
    <source>
        <dbReference type="ARBA" id="ARBA00022830"/>
    </source>
</evidence>
<keyword evidence="15" id="KW-0347">Helicase</keyword>
<evidence type="ECO:0000256" key="3">
    <source>
        <dbReference type="ARBA" id="ARBA00018805"/>
    </source>
</evidence>
<evidence type="ECO:0000313" key="40">
    <source>
        <dbReference type="Proteomes" id="UP000125865"/>
    </source>
</evidence>
<dbReference type="PROSITE" id="PS51206">
    <property type="entry name" value="SF3_HELICASE_1"/>
    <property type="match status" value="1"/>
</dbReference>
<keyword evidence="20" id="KW-0007">Acetylation</keyword>
<evidence type="ECO:0000256" key="12">
    <source>
        <dbReference type="ARBA" id="ARBA00022741"/>
    </source>
</evidence>
<name>A0A0D5ZYL4_9POLY</name>
<dbReference type="SUPFAM" id="SSF52540">
    <property type="entry name" value="P-loop containing nucleoside triphosphate hydrolases"/>
    <property type="match status" value="1"/>
</dbReference>
<evidence type="ECO:0000313" key="39">
    <source>
        <dbReference type="EMBL" id="BAQ55548.1"/>
    </source>
</evidence>
<dbReference type="InterPro" id="IPR037102">
    <property type="entry name" value="Znf_lg_T-Ag_D1_dom_sf"/>
</dbReference>
<evidence type="ECO:0000256" key="25">
    <source>
        <dbReference type="ARBA" id="ARBA00023309"/>
    </source>
</evidence>
<keyword evidence="9" id="KW-1090">Inhibition of host innate immune response by virus</keyword>
<dbReference type="SUPFAM" id="SSF55464">
    <property type="entry name" value="Origin of replication-binding domain, RBD-like"/>
    <property type="match status" value="1"/>
</dbReference>
<keyword evidence="12" id="KW-0547">Nucleotide-binding</keyword>
<comment type="cofactor">
    <cofactor evidence="1">
        <name>Mg(2+)</name>
        <dbReference type="ChEBI" id="CHEBI:18420"/>
    </cofactor>
</comment>
<dbReference type="PROSITE" id="PS51287">
    <property type="entry name" value="T_AG_OBD"/>
    <property type="match status" value="1"/>
</dbReference>
<dbReference type="InterPro" id="IPR027417">
    <property type="entry name" value="P-loop_NTPase"/>
</dbReference>
<evidence type="ECO:0000256" key="1">
    <source>
        <dbReference type="ARBA" id="ARBA00001946"/>
    </source>
</evidence>
<keyword evidence="26" id="KW-1096">Inhibition of host JAK1 by virus</keyword>
<evidence type="ECO:0000256" key="24">
    <source>
        <dbReference type="ARBA" id="ARBA00023280"/>
    </source>
</evidence>
<dbReference type="Gene3D" id="1.10.10.510">
    <property type="entry name" value="Zinc finger, large T-antigen D1 domain"/>
    <property type="match status" value="1"/>
</dbReference>
<feature type="domain" description="J" evidence="35">
    <location>
        <begin position="12"/>
        <end position="82"/>
    </location>
</feature>
<feature type="domain" description="T-ag OBD" evidence="37">
    <location>
        <begin position="130"/>
        <end position="244"/>
    </location>
</feature>
<dbReference type="GO" id="GO:0039576">
    <property type="term" value="P:symbiont-mediated suppression of host JAK-STAT cascade via inhibition of JAK1 activity"/>
    <property type="evidence" value="ECO:0007669"/>
    <property type="project" value="UniProtKB-KW"/>
</dbReference>
<keyword evidence="5" id="KW-0244">Early protein</keyword>
<evidence type="ECO:0000256" key="8">
    <source>
        <dbReference type="ARBA" id="ARBA00022581"/>
    </source>
</evidence>
<dbReference type="GO" id="GO:0016787">
    <property type="term" value="F:hydrolase activity"/>
    <property type="evidence" value="ECO:0007669"/>
    <property type="project" value="UniProtKB-KW"/>
</dbReference>
<keyword evidence="40" id="KW-1185">Reference proteome</keyword>
<evidence type="ECO:0000256" key="2">
    <source>
        <dbReference type="ARBA" id="ARBA00004147"/>
    </source>
</evidence>
<feature type="domain" description="T-ag D1-type" evidence="38">
    <location>
        <begin position="252"/>
        <end position="344"/>
    </location>
</feature>
<evidence type="ECO:0000256" key="32">
    <source>
        <dbReference type="PROSITE-ProRule" id="PRU00620"/>
    </source>
</evidence>
<feature type="region of interest" description="Disordered" evidence="34">
    <location>
        <begin position="69"/>
        <end position="124"/>
    </location>
</feature>
<comment type="subunit">
    <text evidence="27">Forms homohexamers in the presence of ATP. Interacts with host HDAC1. Interacts (via LXCXE domain) with host RB1; the interaction induces the aberrant dissociation of RB1-E2F1 complex thereby disrupting RB1's activity. Interacts (via LXCXE domain) with host pRB-related proteins RBL1 and RBL2. Interacts (via C-terminus) with host TOP1 and POLA1 allowing DNA replication. Interacts with host preinitiation complex components TBP, TFIIA and TFIID to regulate transcription initiation.</text>
</comment>
<dbReference type="GO" id="GO:0006260">
    <property type="term" value="P:DNA replication"/>
    <property type="evidence" value="ECO:0007669"/>
    <property type="project" value="UniProtKB-KW"/>
</dbReference>
<dbReference type="InterPro" id="IPR003133">
    <property type="entry name" value="T_Ag_DNA-bd"/>
</dbReference>
<dbReference type="Gene3D" id="3.40.50.300">
    <property type="entry name" value="P-loop containing nucleotide triphosphate hydrolases"/>
    <property type="match status" value="1"/>
</dbReference>
<keyword evidence="14" id="KW-0378">Hydrolase</keyword>
<dbReference type="Pfam" id="PF02217">
    <property type="entry name" value="T_Ag_DNA_bind"/>
    <property type="match status" value="1"/>
</dbReference>
<dbReference type="InterPro" id="IPR036869">
    <property type="entry name" value="J_dom_sf"/>
</dbReference>
<dbReference type="GO" id="GO:0042025">
    <property type="term" value="C:host cell nucleus"/>
    <property type="evidence" value="ECO:0007669"/>
    <property type="project" value="UniProtKB-SubCell"/>
</dbReference>
<dbReference type="SMART" id="SM00271">
    <property type="entry name" value="DnaJ"/>
    <property type="match status" value="1"/>
</dbReference>
<proteinExistence type="predicted"/>
<keyword evidence="7" id="KW-1048">Host nucleus</keyword>
<evidence type="ECO:0000256" key="31">
    <source>
        <dbReference type="ARBA" id="ARBA00048988"/>
    </source>
</evidence>
<evidence type="ECO:0000256" key="14">
    <source>
        <dbReference type="ARBA" id="ARBA00022801"/>
    </source>
</evidence>
<evidence type="ECO:0000256" key="11">
    <source>
        <dbReference type="ARBA" id="ARBA00022723"/>
    </source>
</evidence>
<keyword evidence="11" id="KW-0479">Metal-binding</keyword>
<protein>
    <recommendedName>
        <fullName evidence="3">Large T antigen</fullName>
        <ecNumber evidence="29">5.6.2.4</ecNumber>
    </recommendedName>
    <alternativeName>
        <fullName evidence="30">DNA 3'-5' helicase large T antigen</fullName>
    </alternativeName>
</protein>
<keyword evidence="18" id="KW-0067">ATP-binding</keyword>
<dbReference type="InterPro" id="IPR016392">
    <property type="entry name" value="Lg_T_Ag_polyomavir"/>
</dbReference>
<evidence type="ECO:0000256" key="17">
    <source>
        <dbReference type="ARBA" id="ARBA00022833"/>
    </source>
</evidence>
<dbReference type="SUPFAM" id="SSF46565">
    <property type="entry name" value="Chaperone J-domain"/>
    <property type="match status" value="1"/>
</dbReference>
<dbReference type="GO" id="GO:0003688">
    <property type="term" value="F:DNA replication origin binding"/>
    <property type="evidence" value="ECO:0007669"/>
    <property type="project" value="InterPro"/>
</dbReference>
<dbReference type="EMBL" id="AB972940">
    <property type="protein sequence ID" value="BAQ55548.1"/>
    <property type="molecule type" value="Genomic_DNA"/>
</dbReference>
<reference evidence="39 40" key="1">
    <citation type="journal article" date="2015" name="Arch. Virol.">
        <title>Detection of novel polyomaviruses in fruit bats in Indonesia.</title>
        <authorList>
            <person name="Kobayashi S."/>
            <person name="Sasaki M."/>
            <person name="Nakao R."/>
            <person name="Setiyono A."/>
            <person name="Handhayani E."/>
            <person name="Orba Y."/>
            <person name="Rahmadani I."/>
            <person name="Taha S."/>
            <person name="Adiani S."/>
            <person name="Subangkit M."/>
            <person name="Nakamura I."/>
            <person name="Kimura T."/>
            <person name="Sawa H."/>
        </authorList>
    </citation>
    <scope>NUCLEOTIDE SEQUENCE [LARGE SCALE GENOMIC DNA]</scope>
    <source>
        <strain evidence="39">5b-2</strain>
    </source>
</reference>
<dbReference type="Gene3D" id="1.20.1050.70">
    <property type="entry name" value="Large T antigen, SV40, domain 3"/>
    <property type="match status" value="1"/>
</dbReference>
<dbReference type="GO" id="GO:0043138">
    <property type="term" value="F:3'-5' DNA helicase activity"/>
    <property type="evidence" value="ECO:0007669"/>
    <property type="project" value="UniProtKB-EC"/>
</dbReference>
<dbReference type="InterPro" id="IPR001623">
    <property type="entry name" value="DnaJ_domain"/>
</dbReference>
<feature type="domain" description="SF3 helicase" evidence="36">
    <location>
        <begin position="384"/>
        <end position="544"/>
    </location>
</feature>
<dbReference type="GO" id="GO:0039502">
    <property type="term" value="P:symbiont-mediated suppression of host type I interferon-mediated signaling pathway"/>
    <property type="evidence" value="ECO:0007669"/>
    <property type="project" value="UniProtKB-KW"/>
</dbReference>
<evidence type="ECO:0000256" key="15">
    <source>
        <dbReference type="ARBA" id="ARBA00022806"/>
    </source>
</evidence>
<keyword evidence="21 32" id="KW-0238">DNA-binding</keyword>
<evidence type="ECO:0000256" key="23">
    <source>
        <dbReference type="ARBA" id="ARBA00023258"/>
    </source>
</evidence>
<dbReference type="EC" id="5.6.2.4" evidence="29"/>
<dbReference type="GO" id="GO:0039645">
    <property type="term" value="P:symbiont-mediated perturbation of host cell cycle G1/S transition checkpoint"/>
    <property type="evidence" value="ECO:0007669"/>
    <property type="project" value="UniProtKB-KW"/>
</dbReference>
<sequence length="634" mass="72265">MDKFMDRDELKELCELLQIPAHCYGNLPMMKINYKKMNKIYHPDKGGDAEKMKRMNELWQKLQDGVCNARDEGPFSSSDDDGRSQSPSPGPSTGQSSRRPSPPPQSQSSYSATPPKPKKRKTEHVPDDFPAVLHNFLSHAIYSNKTSSSFLIYTTTEKGESLYSLIDKFKPEFKARFAYQEACILFIITAGKHRVSAIKNFCATHCTVSFLICKAVIKPLECYQEMKSDPFKLVEENKPGLYMSDFAEGPEKPGVDWNLLSEFAVANNLDDPLLIMGFYLDFSNEPDACTKCNQKKLKTHYKFHPDHYKNALLFKECKTQKTVCQQASDVVQAKQRLKLVELTREELLTERFQMMLTKLEDVFGQITIMEYMAGVAWYNCMFENVDQLIVQILELFVENIPKKRNILFRGPINSGKTTLAAAVLDLVGGKTLNVNCPAEKLPFELGCAIDQFAVVFEDVKGQVSLNKSLQPGQGVSNLDNLRDYLDGSVKVNLEKKHVNKKSQFFPPCITTMNEYMIPDTLYTRYAKVVDFAPKRFLKKTLEENPNLMVKRILQSGLTLFIMLVYHLPVSSFVKALHQDVTYWKQIIDKYVGDSTFYKMQDNIRDGHDPLLGIVVIDDEEETQNTTQDDSGIQM</sequence>
<evidence type="ECO:0000256" key="10">
    <source>
        <dbReference type="ARBA" id="ARBA00022705"/>
    </source>
</evidence>
<evidence type="ECO:0000256" key="28">
    <source>
        <dbReference type="ARBA" id="ARBA00034617"/>
    </source>
</evidence>
<organism evidence="39 40">
    <name type="scientific">Bat polyomavirus 5b</name>
    <dbReference type="NCBI Taxonomy" id="1623684"/>
    <lineage>
        <taxon>Viruses</taxon>
        <taxon>Monodnaviria</taxon>
        <taxon>Shotokuvirae</taxon>
        <taxon>Cossaviricota</taxon>
        <taxon>Papovaviricetes</taxon>
        <taxon>Sepolyvirales</taxon>
        <taxon>Polyomaviridae</taxon>
        <taxon>Alphapolyomavirus</taxon>
        <taxon>Alphapolyomavirus acelebensis</taxon>
    </lineage>
</organism>
<comment type="subcellular location">
    <subcellularLocation>
        <location evidence="2">Host nucleus</location>
    </subcellularLocation>
</comment>
<evidence type="ECO:0000256" key="34">
    <source>
        <dbReference type="SAM" id="MobiDB-lite"/>
    </source>
</evidence>
<keyword evidence="25" id="KW-1078">G1/S host cell cycle checkpoint dysregulation by virus</keyword>
<evidence type="ECO:0000256" key="18">
    <source>
        <dbReference type="ARBA" id="ARBA00022840"/>
    </source>
</evidence>
<feature type="DNA-binding region" description="T-ag OBD" evidence="32">
    <location>
        <begin position="130"/>
        <end position="244"/>
    </location>
</feature>
<dbReference type="Pfam" id="PF06431">
    <property type="entry name" value="Polyoma_lg_T_C"/>
    <property type="match status" value="1"/>
</dbReference>
<evidence type="ECO:0000256" key="26">
    <source>
        <dbReference type="ARBA" id="ARBA00023318"/>
    </source>
</evidence>
<dbReference type="InterPro" id="IPR010932">
    <property type="entry name" value="Lg_T_Ag_Polyomavir_C"/>
</dbReference>
<feature type="compositionally biased region" description="Low complexity" evidence="34">
    <location>
        <begin position="84"/>
        <end position="99"/>
    </location>
</feature>
<dbReference type="GeneID" id="37618630"/>
<evidence type="ECO:0000256" key="9">
    <source>
        <dbReference type="ARBA" id="ARBA00022632"/>
    </source>
</evidence>
<keyword evidence="23" id="KW-0922">Interferon antiviral system evasion</keyword>
<evidence type="ECO:0000256" key="22">
    <source>
        <dbReference type="ARBA" id="ARBA00023235"/>
    </source>
</evidence>
<dbReference type="InterPro" id="IPR017910">
    <property type="entry name" value="Znf_lg_T-Ag_D1-typ"/>
</dbReference>
<evidence type="ECO:0000256" key="33">
    <source>
        <dbReference type="PROSITE-ProRule" id="PRU00671"/>
    </source>
</evidence>
<comment type="catalytic activity">
    <reaction evidence="28">
        <text>Couples ATP hydrolysis with the unwinding of duplex DNA by translocating in the 3'-5' direction.</text>
        <dbReference type="EC" id="5.6.2.4"/>
    </reaction>
</comment>
<dbReference type="RefSeq" id="YP_009507646.1">
    <property type="nucleotide sequence ID" value="NC_038554.1"/>
</dbReference>